<dbReference type="InterPro" id="IPR018062">
    <property type="entry name" value="HTH_AraC-typ_CS"/>
</dbReference>
<proteinExistence type="predicted"/>
<dbReference type="EMBL" id="CP012898">
    <property type="protein sequence ID" value="ALJ05352.1"/>
    <property type="molecule type" value="Genomic_DNA"/>
</dbReference>
<dbReference type="SMART" id="SM00342">
    <property type="entry name" value="HTH_ARAC"/>
    <property type="match status" value="1"/>
</dbReference>
<dbReference type="RefSeq" id="WP_054727539.1">
    <property type="nucleotide sequence ID" value="NZ_CP012898.1"/>
</dbReference>
<dbReference type="Gene3D" id="3.30.450.20">
    <property type="entry name" value="PAS domain"/>
    <property type="match status" value="1"/>
</dbReference>
<dbReference type="GO" id="GO:0003700">
    <property type="term" value="F:DNA-binding transcription factor activity"/>
    <property type="evidence" value="ECO:0007669"/>
    <property type="project" value="InterPro"/>
</dbReference>
<dbReference type="PANTHER" id="PTHR46796:SF13">
    <property type="entry name" value="HTH-TYPE TRANSCRIPTIONAL ACTIVATOR RHAS"/>
    <property type="match status" value="1"/>
</dbReference>
<sequence length="243" mass="27795">MKSVNLLNTPICSVQSLQEFFESTNNGFFAKDIDGKIISLNTFMLSIYGVDNKLKVLGKTDADFFPSHITKSIINDDILVLNEGKTILDKVEMVPFIDFKTYWLKTSKYPILNDAQKVIGLIGITSKLKESGMYAFKNKKLVRVLNYMEENIDKKISLDELCEITSMSKTSLLRNFKEDFHISPMAYLKKVRLHLACKMLLNSDKDLLSIACACGYYDQSHFNKDFKSMLDITPKKYKLSFGK</sequence>
<dbReference type="PROSITE" id="PS50112">
    <property type="entry name" value="PAS"/>
    <property type="match status" value="1"/>
</dbReference>
<dbReference type="SUPFAM" id="SSF46689">
    <property type="entry name" value="Homeodomain-like"/>
    <property type="match status" value="2"/>
</dbReference>
<dbReference type="Pfam" id="PF12833">
    <property type="entry name" value="HTH_18"/>
    <property type="match status" value="1"/>
</dbReference>
<dbReference type="InterPro" id="IPR013656">
    <property type="entry name" value="PAS_4"/>
</dbReference>
<evidence type="ECO:0000256" key="3">
    <source>
        <dbReference type="ARBA" id="ARBA00023163"/>
    </source>
</evidence>
<keyword evidence="1" id="KW-0805">Transcription regulation</keyword>
<evidence type="ECO:0008006" key="8">
    <source>
        <dbReference type="Google" id="ProtNLM"/>
    </source>
</evidence>
<dbReference type="Gene3D" id="1.10.10.60">
    <property type="entry name" value="Homeodomain-like"/>
    <property type="match status" value="1"/>
</dbReference>
<dbReference type="STRING" id="1736674.APS56_09535"/>
<evidence type="ECO:0000256" key="2">
    <source>
        <dbReference type="ARBA" id="ARBA00023125"/>
    </source>
</evidence>
<dbReference type="InterPro" id="IPR009057">
    <property type="entry name" value="Homeodomain-like_sf"/>
</dbReference>
<dbReference type="InterPro" id="IPR018060">
    <property type="entry name" value="HTH_AraC"/>
</dbReference>
<keyword evidence="7" id="KW-1185">Reference proteome</keyword>
<keyword evidence="3" id="KW-0804">Transcription</keyword>
<dbReference type="PROSITE" id="PS01124">
    <property type="entry name" value="HTH_ARAC_FAMILY_2"/>
    <property type="match status" value="1"/>
</dbReference>
<accession>A0A0P0DB94</accession>
<dbReference type="Pfam" id="PF08448">
    <property type="entry name" value="PAS_4"/>
    <property type="match status" value="1"/>
</dbReference>
<dbReference type="SUPFAM" id="SSF55785">
    <property type="entry name" value="PYP-like sensor domain (PAS domain)"/>
    <property type="match status" value="1"/>
</dbReference>
<protein>
    <recommendedName>
        <fullName evidence="8">AraC family transcriptional regulator</fullName>
    </recommendedName>
</protein>
<gene>
    <name evidence="6" type="ORF">APS56_09535</name>
</gene>
<feature type="domain" description="PAS" evidence="5">
    <location>
        <begin position="13"/>
        <end position="49"/>
    </location>
</feature>
<organism evidence="6 7">
    <name type="scientific">Pseudalgibacter alginicilyticus</name>
    <dbReference type="NCBI Taxonomy" id="1736674"/>
    <lineage>
        <taxon>Bacteria</taxon>
        <taxon>Pseudomonadati</taxon>
        <taxon>Bacteroidota</taxon>
        <taxon>Flavobacteriia</taxon>
        <taxon>Flavobacteriales</taxon>
        <taxon>Flavobacteriaceae</taxon>
        <taxon>Pseudalgibacter</taxon>
    </lineage>
</organism>
<dbReference type="GO" id="GO:0043565">
    <property type="term" value="F:sequence-specific DNA binding"/>
    <property type="evidence" value="ECO:0007669"/>
    <property type="project" value="InterPro"/>
</dbReference>
<dbReference type="InterPro" id="IPR035965">
    <property type="entry name" value="PAS-like_dom_sf"/>
</dbReference>
<reference evidence="6 7" key="1">
    <citation type="submission" date="2015-10" db="EMBL/GenBank/DDBJ databases">
        <authorList>
            <person name="Gilbert D.G."/>
        </authorList>
    </citation>
    <scope>NUCLEOTIDE SEQUENCE [LARGE SCALE GENOMIC DNA]</scope>
    <source>
        <strain evidence="7">HZ-22</strain>
    </source>
</reference>
<dbReference type="KEGG" id="ahz:APS56_09535"/>
<evidence type="ECO:0000313" key="7">
    <source>
        <dbReference type="Proteomes" id="UP000057981"/>
    </source>
</evidence>
<evidence type="ECO:0000259" key="5">
    <source>
        <dbReference type="PROSITE" id="PS50112"/>
    </source>
</evidence>
<dbReference type="InterPro" id="IPR050204">
    <property type="entry name" value="AraC_XylS_family_regulators"/>
</dbReference>
<evidence type="ECO:0000313" key="6">
    <source>
        <dbReference type="EMBL" id="ALJ05352.1"/>
    </source>
</evidence>
<evidence type="ECO:0000259" key="4">
    <source>
        <dbReference type="PROSITE" id="PS01124"/>
    </source>
</evidence>
<evidence type="ECO:0000256" key="1">
    <source>
        <dbReference type="ARBA" id="ARBA00023015"/>
    </source>
</evidence>
<dbReference type="OrthoDB" id="511992at2"/>
<dbReference type="PANTHER" id="PTHR46796">
    <property type="entry name" value="HTH-TYPE TRANSCRIPTIONAL ACTIVATOR RHAS-RELATED"/>
    <property type="match status" value="1"/>
</dbReference>
<dbReference type="InterPro" id="IPR000014">
    <property type="entry name" value="PAS"/>
</dbReference>
<keyword evidence="2" id="KW-0238">DNA-binding</keyword>
<name>A0A0P0DB94_9FLAO</name>
<dbReference type="Proteomes" id="UP000057981">
    <property type="component" value="Chromosome"/>
</dbReference>
<dbReference type="AlphaFoldDB" id="A0A0P0DB94"/>
<dbReference type="PROSITE" id="PS00041">
    <property type="entry name" value="HTH_ARAC_FAMILY_1"/>
    <property type="match status" value="1"/>
</dbReference>
<feature type="domain" description="HTH araC/xylS-type" evidence="4">
    <location>
        <begin position="142"/>
        <end position="240"/>
    </location>
</feature>